<protein>
    <recommendedName>
        <fullName evidence="8">Dynein regulatory complex protein 1/2 N-terminal domain-containing protein</fullName>
    </recommendedName>
</protein>
<evidence type="ECO:0000256" key="4">
    <source>
        <dbReference type="ARBA" id="ARBA00023273"/>
    </source>
</evidence>
<comment type="subcellular location">
    <subcellularLocation>
        <location evidence="1">Cytoplasm</location>
        <location evidence="1">Cytoskeleton</location>
        <location evidence="1">Flagellum axoneme</location>
    </subcellularLocation>
</comment>
<evidence type="ECO:0000256" key="3">
    <source>
        <dbReference type="ARBA" id="ARBA00023069"/>
    </source>
</evidence>
<dbReference type="InterPro" id="IPR039750">
    <property type="entry name" value="DRC1/DRC2"/>
</dbReference>
<evidence type="ECO:0000256" key="1">
    <source>
        <dbReference type="ARBA" id="ARBA00004611"/>
    </source>
</evidence>
<organism evidence="6 7">
    <name type="scientific">Anopheles maculatus</name>
    <dbReference type="NCBI Taxonomy" id="74869"/>
    <lineage>
        <taxon>Eukaryota</taxon>
        <taxon>Metazoa</taxon>
        <taxon>Ecdysozoa</taxon>
        <taxon>Arthropoda</taxon>
        <taxon>Hexapoda</taxon>
        <taxon>Insecta</taxon>
        <taxon>Pterygota</taxon>
        <taxon>Neoptera</taxon>
        <taxon>Endopterygota</taxon>
        <taxon>Diptera</taxon>
        <taxon>Nematocera</taxon>
        <taxon>Culicoidea</taxon>
        <taxon>Culicidae</taxon>
        <taxon>Anophelinae</taxon>
        <taxon>Anopheles</taxon>
        <taxon>Anopheles maculatus group</taxon>
    </lineage>
</organism>
<evidence type="ECO:0000256" key="5">
    <source>
        <dbReference type="SAM" id="Coils"/>
    </source>
</evidence>
<feature type="coiled-coil region" evidence="5">
    <location>
        <begin position="27"/>
        <end position="114"/>
    </location>
</feature>
<sequence length="339" mass="39710">MILKLEMITKEREREMERLWKEFQRVLNLYLRNTEEYRNEYNTLRDQDSSDTKNIQDHYAEVARLSDQIADLRLKLATLKEEHEFNMKQMQKSKTELQHRVQNLKQEMELGTRLDQEQLKTLAVYSNDAIKHLQAMLKKVKSIYQIASFCKKYETESEDLLPFVQRPKESQGQSELPAADRALVALPSTDTTMDSFKREVFDTAELFESFWMRFNKARIDVACLREEKQQLIDRNEQLKAHLKDYLITVNMNSGGPVESHVDLLTKRPTSMKIEKLVRIDEQVLVQEGTRKTVRFRTAGPQCRPVTCIEGNLSNAIRNERLVGVRAKSSEIYSMVRNSA</sequence>
<dbReference type="PANTHER" id="PTHR21625">
    <property type="entry name" value="NYD-SP28 PROTEIN"/>
    <property type="match status" value="1"/>
</dbReference>
<keyword evidence="4" id="KW-0966">Cell projection</keyword>
<dbReference type="GO" id="GO:0060285">
    <property type="term" value="P:cilium-dependent cell motility"/>
    <property type="evidence" value="ECO:0007669"/>
    <property type="project" value="TreeGrafter"/>
</dbReference>
<keyword evidence="2" id="KW-0282">Flagellum</keyword>
<proteinExistence type="predicted"/>
<feature type="coiled-coil region" evidence="5">
    <location>
        <begin position="214"/>
        <end position="248"/>
    </location>
</feature>
<dbReference type="EnsemblMetazoa" id="AMAM006123-RA">
    <property type="protein sequence ID" value="AMAM006123-PA"/>
    <property type="gene ID" value="AMAM006123"/>
</dbReference>
<accession>A0A182SG57</accession>
<keyword evidence="3" id="KW-0969">Cilium</keyword>
<reference evidence="6" key="2">
    <citation type="submission" date="2020-05" db="UniProtKB">
        <authorList>
            <consortium name="EnsemblMetazoa"/>
        </authorList>
    </citation>
    <scope>IDENTIFICATION</scope>
    <source>
        <strain evidence="6">maculatus3</strain>
    </source>
</reference>
<dbReference type="AlphaFoldDB" id="A0A182SG57"/>
<evidence type="ECO:0000256" key="2">
    <source>
        <dbReference type="ARBA" id="ARBA00022846"/>
    </source>
</evidence>
<name>A0A182SG57_9DIPT</name>
<keyword evidence="7" id="KW-1185">Reference proteome</keyword>
<keyword evidence="5" id="KW-0175">Coiled coil</keyword>
<evidence type="ECO:0008006" key="8">
    <source>
        <dbReference type="Google" id="ProtNLM"/>
    </source>
</evidence>
<dbReference type="GO" id="GO:0003352">
    <property type="term" value="P:regulation of cilium movement"/>
    <property type="evidence" value="ECO:0007669"/>
    <property type="project" value="TreeGrafter"/>
</dbReference>
<dbReference type="GO" id="GO:0005858">
    <property type="term" value="C:axonemal dynein complex"/>
    <property type="evidence" value="ECO:0007669"/>
    <property type="project" value="InterPro"/>
</dbReference>
<dbReference type="GO" id="GO:0070286">
    <property type="term" value="P:axonemal dynein complex assembly"/>
    <property type="evidence" value="ECO:0007669"/>
    <property type="project" value="InterPro"/>
</dbReference>
<dbReference type="PANTHER" id="PTHR21625:SF0">
    <property type="entry name" value="DYNEIN REGULATORY COMPLEX SUBUNIT 2"/>
    <property type="match status" value="1"/>
</dbReference>
<reference evidence="7" key="1">
    <citation type="submission" date="2013-09" db="EMBL/GenBank/DDBJ databases">
        <title>The Genome Sequence of Anopheles maculatus species B.</title>
        <authorList>
            <consortium name="The Broad Institute Genomics Platform"/>
            <person name="Neafsey D.E."/>
            <person name="Besansky N."/>
            <person name="Howell P."/>
            <person name="Walton C."/>
            <person name="Young S.K."/>
            <person name="Zeng Q."/>
            <person name="Gargeya S."/>
            <person name="Fitzgerald M."/>
            <person name="Haas B."/>
            <person name="Abouelleil A."/>
            <person name="Allen A.W."/>
            <person name="Alvarado L."/>
            <person name="Arachchi H.M."/>
            <person name="Berlin A.M."/>
            <person name="Chapman S.B."/>
            <person name="Gainer-Dewar J."/>
            <person name="Goldberg J."/>
            <person name="Griggs A."/>
            <person name="Gujja S."/>
            <person name="Hansen M."/>
            <person name="Howarth C."/>
            <person name="Imamovic A."/>
            <person name="Ireland A."/>
            <person name="Larimer J."/>
            <person name="McCowan C."/>
            <person name="Murphy C."/>
            <person name="Pearson M."/>
            <person name="Poon T.W."/>
            <person name="Priest M."/>
            <person name="Roberts A."/>
            <person name="Saif S."/>
            <person name="Shea T."/>
            <person name="Sisk P."/>
            <person name="Sykes S."/>
            <person name="Wortman J."/>
            <person name="Nusbaum C."/>
            <person name="Birren B."/>
        </authorList>
    </citation>
    <scope>NUCLEOTIDE SEQUENCE [LARGE SCALE GENOMIC DNA]</scope>
    <source>
        <strain evidence="7">maculatus3</strain>
    </source>
</reference>
<evidence type="ECO:0000313" key="7">
    <source>
        <dbReference type="Proteomes" id="UP000075901"/>
    </source>
</evidence>
<dbReference type="VEuPathDB" id="VectorBase:AMAM006123"/>
<evidence type="ECO:0000313" key="6">
    <source>
        <dbReference type="EnsemblMetazoa" id="AMAM006123-PA"/>
    </source>
</evidence>
<dbReference type="Proteomes" id="UP000075901">
    <property type="component" value="Unassembled WGS sequence"/>
</dbReference>